<dbReference type="HAMAP" id="MF_00218">
    <property type="entry name" value="URO_D"/>
    <property type="match status" value="1"/>
</dbReference>
<dbReference type="InterPro" id="IPR006361">
    <property type="entry name" value="Uroporphyrinogen_deCO2ase_HemE"/>
</dbReference>
<accession>A0ABT5YL88</accession>
<dbReference type="CDD" id="cd00717">
    <property type="entry name" value="URO-D"/>
    <property type="match status" value="1"/>
</dbReference>
<reference evidence="12 13" key="1">
    <citation type="submission" date="2023-03" db="EMBL/GenBank/DDBJ databases">
        <title>Fodinicurvata sp. CAU 1616 isolated from sea sendiment.</title>
        <authorList>
            <person name="Kim W."/>
        </authorList>
    </citation>
    <scope>NUCLEOTIDE SEQUENCE [LARGE SCALE GENOMIC DNA]</scope>
    <source>
        <strain evidence="12 13">CAU 1616</strain>
    </source>
</reference>
<comment type="pathway">
    <text evidence="1 7 8">Porphyrin-containing compound metabolism; protoporphyrin-IX biosynthesis; coproporphyrinogen-III from 5-aminolevulinate: step 4/4.</text>
</comment>
<evidence type="ECO:0000313" key="12">
    <source>
        <dbReference type="EMBL" id="MDF2095591.1"/>
    </source>
</evidence>
<dbReference type="GO" id="GO:0004853">
    <property type="term" value="F:uroporphyrinogen decarboxylase activity"/>
    <property type="evidence" value="ECO:0007669"/>
    <property type="project" value="UniProtKB-EC"/>
</dbReference>
<organism evidence="12 13">
    <name type="scientific">Aquibaculum arenosum</name>
    <dbReference type="NCBI Taxonomy" id="3032591"/>
    <lineage>
        <taxon>Bacteria</taxon>
        <taxon>Pseudomonadati</taxon>
        <taxon>Pseudomonadota</taxon>
        <taxon>Alphaproteobacteria</taxon>
        <taxon>Rhodospirillales</taxon>
        <taxon>Rhodovibrionaceae</taxon>
        <taxon>Aquibaculum</taxon>
    </lineage>
</organism>
<comment type="caution">
    <text evidence="7">Lacks conserved residue(s) required for the propagation of feature annotation.</text>
</comment>
<dbReference type="PANTHER" id="PTHR21091:SF169">
    <property type="entry name" value="UROPORPHYRINOGEN DECARBOXYLASE"/>
    <property type="match status" value="1"/>
</dbReference>
<proteinExistence type="inferred from homology"/>
<dbReference type="Proteomes" id="UP001215503">
    <property type="component" value="Unassembled WGS sequence"/>
</dbReference>
<feature type="domain" description="Uroporphyrinogen decarboxylase (URO-D)" evidence="11">
    <location>
        <begin position="155"/>
        <end position="171"/>
    </location>
</feature>
<dbReference type="InterPro" id="IPR000257">
    <property type="entry name" value="Uroporphyrinogen_deCOase"/>
</dbReference>
<feature type="binding site" evidence="7">
    <location>
        <position position="167"/>
    </location>
    <ligand>
        <name>substrate</name>
    </ligand>
</feature>
<evidence type="ECO:0000256" key="5">
    <source>
        <dbReference type="ARBA" id="ARBA00023239"/>
    </source>
</evidence>
<dbReference type="EMBL" id="JARHUD010000003">
    <property type="protein sequence ID" value="MDF2095591.1"/>
    <property type="molecule type" value="Genomic_DNA"/>
</dbReference>
<sequence length="364" mass="40121">MNKKPSDTQMLDASLPAADEKRLLRVLRGERQQPPPIWLMRQAGRYLAEYRTVRAEAGSFLDLCYNPELACEVTLQPIRRFGFDAAILFSDILVIPHALGQKLWFEEGRGPRLEPLQGAGDLAALDPGRIEERLQPVFATLGLLQKSLPAETTLIGFAGAPWTVASYMIEGGSSRDFLKSKRWAYSDPEGFARLIGLLVEATAGYLIAQVEAGAEVLQIFDSWSGVWPEPEFRRWCLAPQREIVRRVKAAHPQVPIIVFPRGAGPLYVAVAEEVGADALSLDTTVPLDWAARHLQPKVAVQGNLDPALLLVGGAAQDAAVDRILKQLGQGRFIFNLGHGIDKHTPPEHVARLMERVRAQHSTPV</sequence>
<evidence type="ECO:0000256" key="6">
    <source>
        <dbReference type="ARBA" id="ARBA00023244"/>
    </source>
</evidence>
<keyword evidence="5 7" id="KW-0456">Lyase</keyword>
<comment type="caution">
    <text evidence="12">The sequence shown here is derived from an EMBL/GenBank/DDBJ whole genome shotgun (WGS) entry which is preliminary data.</text>
</comment>
<dbReference type="PROSITE" id="PS00907">
    <property type="entry name" value="UROD_2"/>
    <property type="match status" value="1"/>
</dbReference>
<comment type="catalytic activity">
    <reaction evidence="7 8">
        <text>uroporphyrinogen III + 4 H(+) = coproporphyrinogen III + 4 CO2</text>
        <dbReference type="Rhea" id="RHEA:19865"/>
        <dbReference type="ChEBI" id="CHEBI:15378"/>
        <dbReference type="ChEBI" id="CHEBI:16526"/>
        <dbReference type="ChEBI" id="CHEBI:57308"/>
        <dbReference type="ChEBI" id="CHEBI:57309"/>
        <dbReference type="EC" id="4.1.1.37"/>
    </reaction>
</comment>
<dbReference type="InterPro" id="IPR038071">
    <property type="entry name" value="UROD/MetE-like_sf"/>
</dbReference>
<dbReference type="Gene3D" id="3.20.20.210">
    <property type="match status" value="1"/>
</dbReference>
<evidence type="ECO:0000256" key="7">
    <source>
        <dbReference type="HAMAP-Rule" id="MF_00218"/>
    </source>
</evidence>
<evidence type="ECO:0000256" key="1">
    <source>
        <dbReference type="ARBA" id="ARBA00004804"/>
    </source>
</evidence>
<evidence type="ECO:0000259" key="10">
    <source>
        <dbReference type="PROSITE" id="PS00906"/>
    </source>
</evidence>
<comment type="subunit">
    <text evidence="7">Homodimer.</text>
</comment>
<evidence type="ECO:0000256" key="2">
    <source>
        <dbReference type="ARBA" id="ARBA00009935"/>
    </source>
</evidence>
<comment type="subcellular location">
    <subcellularLocation>
        <location evidence="7">Cytoplasm</location>
    </subcellularLocation>
</comment>
<evidence type="ECO:0000256" key="3">
    <source>
        <dbReference type="ARBA" id="ARBA00012288"/>
    </source>
</evidence>
<feature type="binding site" evidence="7">
    <location>
        <position position="338"/>
    </location>
    <ligand>
        <name>substrate</name>
    </ligand>
</feature>
<feature type="binding site" evidence="7">
    <location>
        <position position="222"/>
    </location>
    <ligand>
        <name>substrate</name>
    </ligand>
</feature>
<evidence type="ECO:0000313" key="13">
    <source>
        <dbReference type="Proteomes" id="UP001215503"/>
    </source>
</evidence>
<dbReference type="SUPFAM" id="SSF51726">
    <property type="entry name" value="UROD/MetE-like"/>
    <property type="match status" value="1"/>
</dbReference>
<dbReference type="Pfam" id="PF01208">
    <property type="entry name" value="URO-D"/>
    <property type="match status" value="1"/>
</dbReference>
<evidence type="ECO:0000256" key="9">
    <source>
        <dbReference type="RuleBase" id="RU004169"/>
    </source>
</evidence>
<keyword evidence="13" id="KW-1185">Reference proteome</keyword>
<dbReference type="EC" id="4.1.1.37" evidence="3 7"/>
<feature type="site" description="Transition state stabilizer" evidence="7">
    <location>
        <position position="91"/>
    </location>
</feature>
<evidence type="ECO:0000256" key="8">
    <source>
        <dbReference type="RuleBase" id="RU000554"/>
    </source>
</evidence>
<feature type="binding site" evidence="7">
    <location>
        <begin position="41"/>
        <end position="45"/>
    </location>
    <ligand>
        <name>substrate</name>
    </ligand>
</feature>
<comment type="similarity">
    <text evidence="2 7 9">Belongs to the uroporphyrinogen decarboxylase family.</text>
</comment>
<dbReference type="NCBIfam" id="TIGR01464">
    <property type="entry name" value="hemE"/>
    <property type="match status" value="1"/>
</dbReference>
<dbReference type="PROSITE" id="PS00906">
    <property type="entry name" value="UROD_1"/>
    <property type="match status" value="1"/>
</dbReference>
<evidence type="ECO:0000259" key="11">
    <source>
        <dbReference type="PROSITE" id="PS00907"/>
    </source>
</evidence>
<feature type="domain" description="Uroporphyrinogen decarboxylase (URO-D)" evidence="10">
    <location>
        <begin position="36"/>
        <end position="45"/>
    </location>
</feature>
<keyword evidence="4 7" id="KW-0210">Decarboxylase</keyword>
<dbReference type="RefSeq" id="WP_275821165.1">
    <property type="nucleotide sequence ID" value="NZ_JARHUD010000003.1"/>
</dbReference>
<protein>
    <recommendedName>
        <fullName evidence="3 7">Uroporphyrinogen decarboxylase</fullName>
        <shortName evidence="7">UPD</shortName>
        <shortName evidence="7">URO-D</shortName>
        <ecNumber evidence="3 7">4.1.1.37</ecNumber>
    </recommendedName>
</protein>
<keyword evidence="7" id="KW-0963">Cytoplasm</keyword>
<keyword evidence="6 7" id="KW-0627">Porphyrin biosynthesis</keyword>
<evidence type="ECO:0000256" key="4">
    <source>
        <dbReference type="ARBA" id="ARBA00022793"/>
    </source>
</evidence>
<name>A0ABT5YL88_9PROT</name>
<feature type="binding site" evidence="7">
    <location>
        <position position="91"/>
    </location>
    <ligand>
        <name>substrate</name>
    </ligand>
</feature>
<dbReference type="PANTHER" id="PTHR21091">
    <property type="entry name" value="METHYLTETRAHYDROFOLATE:HOMOCYSTEINE METHYLTRANSFERASE RELATED"/>
    <property type="match status" value="1"/>
</dbReference>
<comment type="function">
    <text evidence="7">Catalyzes the decarboxylation of four acetate groups of uroporphyrinogen-III to yield coproporphyrinogen-III.</text>
</comment>
<gene>
    <name evidence="7 12" type="primary">hemE</name>
    <name evidence="12" type="ORF">P2G67_06345</name>
</gene>